<keyword evidence="5" id="KW-0548">Nucleotidyltransferase</keyword>
<evidence type="ECO:0000256" key="2">
    <source>
        <dbReference type="ARBA" id="ARBA00012418"/>
    </source>
</evidence>
<keyword evidence="4" id="KW-0808">Transferase</keyword>
<dbReference type="InterPro" id="IPR007120">
    <property type="entry name" value="DNA-dir_RNAP_su2_dom"/>
</dbReference>
<evidence type="ECO:0000256" key="1">
    <source>
        <dbReference type="ARBA" id="ARBA00006835"/>
    </source>
</evidence>
<reference evidence="8 9" key="1">
    <citation type="submission" date="2021-06" db="EMBL/GenBank/DDBJ databases">
        <title>Caerostris darwini draft genome.</title>
        <authorList>
            <person name="Kono N."/>
            <person name="Arakawa K."/>
        </authorList>
    </citation>
    <scope>NUCLEOTIDE SEQUENCE [LARGE SCALE GENOMIC DNA]</scope>
</reference>
<dbReference type="GO" id="GO:0003677">
    <property type="term" value="F:DNA binding"/>
    <property type="evidence" value="ECO:0007669"/>
    <property type="project" value="InterPro"/>
</dbReference>
<dbReference type="SUPFAM" id="SSF64484">
    <property type="entry name" value="beta and beta-prime subunits of DNA dependent RNA-polymerase"/>
    <property type="match status" value="1"/>
</dbReference>
<dbReference type="InterPro" id="IPR037033">
    <property type="entry name" value="DNA-dir_RNAP_su2_hyb_sf"/>
</dbReference>
<feature type="domain" description="DNA-directed RNA polymerase subunit 2 hybrid-binding" evidence="7">
    <location>
        <begin position="683"/>
        <end position="750"/>
    </location>
</feature>
<comment type="caution">
    <text evidence="8">The sequence shown here is derived from an EMBL/GenBank/DDBJ whole genome shotgun (WGS) entry which is preliminary data.</text>
</comment>
<gene>
    <name evidence="8" type="primary">AVEN_261790_1</name>
    <name evidence="8" type="ORF">CDAR_304871</name>
</gene>
<evidence type="ECO:0000313" key="8">
    <source>
        <dbReference type="EMBL" id="GIY03997.1"/>
    </source>
</evidence>
<dbReference type="EC" id="2.7.7.6" evidence="2"/>
<keyword evidence="3 8" id="KW-0240">DNA-directed RNA polymerase</keyword>
<evidence type="ECO:0000256" key="5">
    <source>
        <dbReference type="ARBA" id="ARBA00022695"/>
    </source>
</evidence>
<name>A0AAV4Q3Z0_9ARAC</name>
<dbReference type="GO" id="GO:0000428">
    <property type="term" value="C:DNA-directed RNA polymerase complex"/>
    <property type="evidence" value="ECO:0007669"/>
    <property type="project" value="UniProtKB-KW"/>
</dbReference>
<dbReference type="Gene3D" id="3.90.1800.10">
    <property type="entry name" value="RNA polymerase alpha subunit dimerisation domain"/>
    <property type="match status" value="1"/>
</dbReference>
<sequence>MTSERNMPRLNVPSMTRSILDNYDKHVENFIHFLKTKLSCTLVYEGPLDIHHHILNRTLYACSVKCRNNKIIRDVFPVMLGSQLDFAIRHQKKKQFQDRIPTTHPPFETLDIGRGFFLINGYLRQVPYFYTNDPSNTHVVQKKMVRVYTYDSYDRGKELCYYMMDDRSRHRGDLVIAHNDGSESTQDIYSFFEFCPHPVQPEVYMSQLYRQDFFDIDHLANKIVVSPGHLFVKLFVKYLYAPIREENWAQVKSKTTLVMKSIETGNLLHVLSRKTVYFKEGKSAGKMTQTQHESHREIGANGEVFVEKNIGCYREVNMQTYPLNPYILHMIVRQISSKVKSNHVSAFHPSFVGFLCILGCFETKNVGRTTMMVRETAISTCDALDPVFHSARDAVLWKVLDLETTTASARHWVVVNEACIPVTLDCFQKINLLRLKRQFRHIECWMQDTFIYIRYKVGIFFKRLTSEVWVTPRDQLYWAQRLMNVTTTASLVDTLGYNYITSYLVDLNPFFQHNAFPKNILAFNALKNAVLATDPRYALYFMDTMSAYAKQLTEYHKIVLVPKDDGISPHFALRVPRVTVAYMSFLGCTQEDCIVRNSRVTAFDSCRFYTVRCRVEADGPLVFYPVRGDADDTGELGTLVNRGESPLKVDSLSIHVRVVQGKDTQATLHFTKPPFRIVSHHIGINTLSICIEQDHESITGDKLCSFHGQKGVMRVMKEMPLLDEAVTPDLIITPYCLFRMTPGQILEGIVLGQGKDAKTVRNSRGALVPNGKVFYASTYYFCIAYWSNEHLYARKECVQDKILAQPVKGRSRGGGMRLGNMEVFNGMRGNGLAACFEEKFFEHGDRRPLEDGATVALPKAVQLVKEDARFFKCLLNFETEPSVVEMFDEKDKE</sequence>
<dbReference type="Gene3D" id="2.40.270.10">
    <property type="entry name" value="DNA-directed RNA polymerase, subunit 2, domain 6"/>
    <property type="match status" value="1"/>
</dbReference>
<dbReference type="GO" id="GO:0032549">
    <property type="term" value="F:ribonucleoside binding"/>
    <property type="evidence" value="ECO:0007669"/>
    <property type="project" value="InterPro"/>
</dbReference>
<proteinExistence type="inferred from homology"/>
<dbReference type="Proteomes" id="UP001054837">
    <property type="component" value="Unassembled WGS sequence"/>
</dbReference>
<evidence type="ECO:0000313" key="9">
    <source>
        <dbReference type="Proteomes" id="UP001054837"/>
    </source>
</evidence>
<dbReference type="GO" id="GO:0006351">
    <property type="term" value="P:DNA-templated transcription"/>
    <property type="evidence" value="ECO:0007669"/>
    <property type="project" value="InterPro"/>
</dbReference>
<dbReference type="Pfam" id="PF00562">
    <property type="entry name" value="RNA_pol_Rpb2_6"/>
    <property type="match status" value="1"/>
</dbReference>
<evidence type="ECO:0000259" key="7">
    <source>
        <dbReference type="Pfam" id="PF00562"/>
    </source>
</evidence>
<dbReference type="AlphaFoldDB" id="A0AAV4Q3Z0"/>
<dbReference type="InterPro" id="IPR007121">
    <property type="entry name" value="RNA_pol_bsu_CS"/>
</dbReference>
<evidence type="ECO:0000256" key="3">
    <source>
        <dbReference type="ARBA" id="ARBA00022478"/>
    </source>
</evidence>
<dbReference type="GO" id="GO:0003899">
    <property type="term" value="F:DNA-directed RNA polymerase activity"/>
    <property type="evidence" value="ECO:0007669"/>
    <property type="project" value="UniProtKB-EC"/>
</dbReference>
<keyword evidence="9" id="KW-1185">Reference proteome</keyword>
<evidence type="ECO:0000256" key="4">
    <source>
        <dbReference type="ARBA" id="ARBA00022679"/>
    </source>
</evidence>
<dbReference type="PANTHER" id="PTHR20856">
    <property type="entry name" value="DNA-DIRECTED RNA POLYMERASE I SUBUNIT 2"/>
    <property type="match status" value="1"/>
</dbReference>
<organism evidence="8 9">
    <name type="scientific">Caerostris darwini</name>
    <dbReference type="NCBI Taxonomy" id="1538125"/>
    <lineage>
        <taxon>Eukaryota</taxon>
        <taxon>Metazoa</taxon>
        <taxon>Ecdysozoa</taxon>
        <taxon>Arthropoda</taxon>
        <taxon>Chelicerata</taxon>
        <taxon>Arachnida</taxon>
        <taxon>Araneae</taxon>
        <taxon>Araneomorphae</taxon>
        <taxon>Entelegynae</taxon>
        <taxon>Araneoidea</taxon>
        <taxon>Araneidae</taxon>
        <taxon>Caerostris</taxon>
    </lineage>
</organism>
<comment type="similarity">
    <text evidence="1">Belongs to the RNA polymerase beta chain family.</text>
</comment>
<evidence type="ECO:0000256" key="6">
    <source>
        <dbReference type="ARBA" id="ARBA00023163"/>
    </source>
</evidence>
<dbReference type="EMBL" id="BPLQ01003870">
    <property type="protein sequence ID" value="GIY03997.1"/>
    <property type="molecule type" value="Genomic_DNA"/>
</dbReference>
<keyword evidence="6" id="KW-0804">Transcription</keyword>
<dbReference type="PROSITE" id="PS01166">
    <property type="entry name" value="RNA_POL_BETA"/>
    <property type="match status" value="1"/>
</dbReference>
<protein>
    <recommendedName>
        <fullName evidence="2">DNA-directed RNA polymerase</fullName>
        <ecNumber evidence="2">2.7.7.6</ecNumber>
    </recommendedName>
</protein>
<dbReference type="InterPro" id="IPR015712">
    <property type="entry name" value="DNA-dir_RNA_pol_su2"/>
</dbReference>
<accession>A0AAV4Q3Z0</accession>